<keyword evidence="6 10" id="KW-0812">Transmembrane</keyword>
<keyword evidence="5 10" id="KW-0808">Transferase</keyword>
<evidence type="ECO:0000256" key="9">
    <source>
        <dbReference type="ARBA" id="ARBA00023136"/>
    </source>
</evidence>
<feature type="transmembrane region" description="Helical" evidence="10">
    <location>
        <begin position="504"/>
        <end position="526"/>
    </location>
</feature>
<feature type="transmembrane region" description="Helical" evidence="10">
    <location>
        <begin position="174"/>
        <end position="202"/>
    </location>
</feature>
<keyword evidence="9 10" id="KW-0472">Membrane</keyword>
<evidence type="ECO:0000256" key="1">
    <source>
        <dbReference type="ARBA" id="ARBA00004477"/>
    </source>
</evidence>
<dbReference type="EMBL" id="CAUYUJ010009003">
    <property type="protein sequence ID" value="CAK0825594.1"/>
    <property type="molecule type" value="Genomic_DNA"/>
</dbReference>
<keyword evidence="8 10" id="KW-1133">Transmembrane helix</keyword>
<comment type="similarity">
    <text evidence="3 10">Belongs to the ALG6/ALG8 glucosyltransferase family.</text>
</comment>
<evidence type="ECO:0000256" key="6">
    <source>
        <dbReference type="ARBA" id="ARBA00022692"/>
    </source>
</evidence>
<evidence type="ECO:0000256" key="10">
    <source>
        <dbReference type="RuleBase" id="RU363110"/>
    </source>
</evidence>
<evidence type="ECO:0000256" key="2">
    <source>
        <dbReference type="ARBA" id="ARBA00004922"/>
    </source>
</evidence>
<dbReference type="EC" id="2.4.1.-" evidence="10"/>
<dbReference type="InterPro" id="IPR004856">
    <property type="entry name" value="Glyco_trans_ALG6/ALG8"/>
</dbReference>
<proteinExistence type="inferred from homology"/>
<evidence type="ECO:0000256" key="5">
    <source>
        <dbReference type="ARBA" id="ARBA00022679"/>
    </source>
</evidence>
<keyword evidence="4 10" id="KW-0328">Glycosyltransferase</keyword>
<dbReference type="Proteomes" id="UP001189429">
    <property type="component" value="Unassembled WGS sequence"/>
</dbReference>
<dbReference type="PANTHER" id="PTHR12413:SF2">
    <property type="entry name" value="DOLICHYL PYROPHOSPHATE GLC1MAN9GLCNAC2 ALPHA-1,3-GLUCOSYLTRANSFERASE-RELATED"/>
    <property type="match status" value="1"/>
</dbReference>
<comment type="pathway">
    <text evidence="2 10">Protein modification; protein glycosylation.</text>
</comment>
<comment type="subcellular location">
    <subcellularLocation>
        <location evidence="1 10">Endoplasmic reticulum membrane</location>
        <topology evidence="1 10">Multi-pass membrane protein</topology>
    </subcellularLocation>
</comment>
<protein>
    <recommendedName>
        <fullName evidence="10">Alpha-1,3-glucosyltransferase</fullName>
        <ecNumber evidence="10">2.4.1.-</ecNumber>
    </recommendedName>
</protein>
<evidence type="ECO:0000256" key="8">
    <source>
        <dbReference type="ARBA" id="ARBA00022989"/>
    </source>
</evidence>
<feature type="transmembrane region" description="Helical" evidence="10">
    <location>
        <begin position="151"/>
        <end position="168"/>
    </location>
</feature>
<evidence type="ECO:0000256" key="7">
    <source>
        <dbReference type="ARBA" id="ARBA00022824"/>
    </source>
</evidence>
<feature type="non-terminal residue" evidence="11">
    <location>
        <position position="535"/>
    </location>
</feature>
<evidence type="ECO:0000256" key="3">
    <source>
        <dbReference type="ARBA" id="ARBA00008715"/>
    </source>
</evidence>
<evidence type="ECO:0000313" key="11">
    <source>
        <dbReference type="EMBL" id="CAK0825594.1"/>
    </source>
</evidence>
<feature type="transmembrane region" description="Helical" evidence="10">
    <location>
        <begin position="397"/>
        <end position="419"/>
    </location>
</feature>
<sequence length="535" mass="56791">MAAPRGGRGTWGALAAAVVAALAVRLLLCALPLYRSTDFEVHRNWLAITHSLPLSRWYFEETSQWTLDYPPLFAYFEWALSQAAAVVDPEMLRVNNLEYASPATVTFQRCSVIACDLLLLAGAYAAGGGAAAPVALVLLNPALLLVDHIHFQYNGMLLGLLLLSAADLDGGRTYRGAFLFCLLLSFKQIFLYVAPVYFVYLLRGHCGLRFTGHGALLGFQLRYGALVQLGLLVVLTFAAVWLPVVCTGQAAQAASRMFPFGRGLTHAYWAPNVWAIYNTLDRGLAKIGLGAQGGQSSTAGFAEVYESSVLWTVPPKATFALTLLAYAPLLVVIWRRTPPEATQARGCAQGNPPRQYVFTLYVALGCAVSFACGWHVHEKAILMVTIPLLAAAAGSRSAELCAAAAALSLLGTFSVLPLLPQRRLETAVKWALLVAGHASEACLLHRSSARGAAPAGGGRLALFGVWPLPGALVVLGVAALGAYVDAGGHQLLFGGRMEFLPLLLVSDFSAVLVLGCFGRLFLLAGAPGASGALPR</sequence>
<evidence type="ECO:0000256" key="4">
    <source>
        <dbReference type="ARBA" id="ARBA00022676"/>
    </source>
</evidence>
<organism evidence="11 12">
    <name type="scientific">Prorocentrum cordatum</name>
    <dbReference type="NCBI Taxonomy" id="2364126"/>
    <lineage>
        <taxon>Eukaryota</taxon>
        <taxon>Sar</taxon>
        <taxon>Alveolata</taxon>
        <taxon>Dinophyceae</taxon>
        <taxon>Prorocentrales</taxon>
        <taxon>Prorocentraceae</taxon>
        <taxon>Prorocentrum</taxon>
    </lineage>
</organism>
<feature type="transmembrane region" description="Helical" evidence="10">
    <location>
        <begin position="460"/>
        <end position="484"/>
    </location>
</feature>
<dbReference type="Pfam" id="PF03155">
    <property type="entry name" value="Alg6_Alg8"/>
    <property type="match status" value="1"/>
</dbReference>
<keyword evidence="12" id="KW-1185">Reference proteome</keyword>
<feature type="transmembrane region" description="Helical" evidence="10">
    <location>
        <begin position="356"/>
        <end position="377"/>
    </location>
</feature>
<keyword evidence="7 10" id="KW-0256">Endoplasmic reticulum</keyword>
<evidence type="ECO:0000313" key="12">
    <source>
        <dbReference type="Proteomes" id="UP001189429"/>
    </source>
</evidence>
<comment type="caution">
    <text evidence="11">The sequence shown here is derived from an EMBL/GenBank/DDBJ whole genome shotgun (WGS) entry which is preliminary data.</text>
</comment>
<accession>A0ABN9S3R0</accession>
<gene>
    <name evidence="11" type="ORF">PCOR1329_LOCUS25691</name>
</gene>
<dbReference type="PANTHER" id="PTHR12413">
    <property type="entry name" value="DOLICHYL GLYCOSYLTRANSFERASE"/>
    <property type="match status" value="1"/>
</dbReference>
<reference evidence="11" key="1">
    <citation type="submission" date="2023-10" db="EMBL/GenBank/DDBJ databases">
        <authorList>
            <person name="Chen Y."/>
            <person name="Shah S."/>
            <person name="Dougan E. K."/>
            <person name="Thang M."/>
            <person name="Chan C."/>
        </authorList>
    </citation>
    <scope>NUCLEOTIDE SEQUENCE [LARGE SCALE GENOMIC DNA]</scope>
</reference>
<feature type="transmembrane region" description="Helical" evidence="10">
    <location>
        <begin position="317"/>
        <end position="335"/>
    </location>
</feature>
<feature type="transmembrane region" description="Helical" evidence="10">
    <location>
        <begin position="117"/>
        <end position="139"/>
    </location>
</feature>
<feature type="transmembrane region" description="Helical" evidence="10">
    <location>
        <begin position="223"/>
        <end position="242"/>
    </location>
</feature>
<name>A0ABN9S3R0_9DINO</name>